<comment type="similarity">
    <text evidence="1">Belongs to the LytR/CpsA/Psr (LCP) family.</text>
</comment>
<feature type="region of interest" description="Disordered" evidence="2">
    <location>
        <begin position="1"/>
        <end position="39"/>
    </location>
</feature>
<feature type="compositionally biased region" description="Basic residues" evidence="2">
    <location>
        <begin position="23"/>
        <end position="32"/>
    </location>
</feature>
<evidence type="ECO:0000256" key="1">
    <source>
        <dbReference type="ARBA" id="ARBA00006068"/>
    </source>
</evidence>
<evidence type="ECO:0000313" key="6">
    <source>
        <dbReference type="Proteomes" id="UP001501371"/>
    </source>
</evidence>
<reference evidence="5 6" key="1">
    <citation type="journal article" date="2019" name="Int. J. Syst. Evol. Microbiol.">
        <title>The Global Catalogue of Microorganisms (GCM) 10K type strain sequencing project: providing services to taxonomists for standard genome sequencing and annotation.</title>
        <authorList>
            <consortium name="The Broad Institute Genomics Platform"/>
            <consortium name="The Broad Institute Genome Sequencing Center for Infectious Disease"/>
            <person name="Wu L."/>
            <person name="Ma J."/>
        </authorList>
    </citation>
    <scope>NUCLEOTIDE SEQUENCE [LARGE SCALE GENOMIC DNA]</scope>
    <source>
        <strain evidence="5 6">JCM 12696</strain>
    </source>
</reference>
<comment type="caution">
    <text evidence="5">The sequence shown here is derived from an EMBL/GenBank/DDBJ whole genome shotgun (WGS) entry which is preliminary data.</text>
</comment>
<keyword evidence="6" id="KW-1185">Reference proteome</keyword>
<dbReference type="PANTHER" id="PTHR33392">
    <property type="entry name" value="POLYISOPRENYL-TEICHOIC ACID--PEPTIDOGLYCAN TEICHOIC ACID TRANSFERASE TAGU"/>
    <property type="match status" value="1"/>
</dbReference>
<dbReference type="Pfam" id="PF13399">
    <property type="entry name" value="LytR_C"/>
    <property type="match status" value="1"/>
</dbReference>
<dbReference type="Proteomes" id="UP001501371">
    <property type="component" value="Unassembled WGS sequence"/>
</dbReference>
<dbReference type="EMBL" id="BAAAKV010000064">
    <property type="protein sequence ID" value="GAA1191647.1"/>
    <property type="molecule type" value="Genomic_DNA"/>
</dbReference>
<protein>
    <submittedName>
        <fullName evidence="5">LCP family protein</fullName>
    </submittedName>
</protein>
<organism evidence="5 6">
    <name type="scientific">Streptomyces hebeiensis</name>
    <dbReference type="NCBI Taxonomy" id="229486"/>
    <lineage>
        <taxon>Bacteria</taxon>
        <taxon>Bacillati</taxon>
        <taxon>Actinomycetota</taxon>
        <taxon>Actinomycetes</taxon>
        <taxon>Kitasatosporales</taxon>
        <taxon>Streptomycetaceae</taxon>
        <taxon>Streptomyces</taxon>
    </lineage>
</organism>
<feature type="domain" description="Cell envelope-related transcriptional attenuator" evidence="3">
    <location>
        <begin position="120"/>
        <end position="274"/>
    </location>
</feature>
<feature type="compositionally biased region" description="Basic and acidic residues" evidence="2">
    <location>
        <begin position="387"/>
        <end position="399"/>
    </location>
</feature>
<feature type="region of interest" description="Disordered" evidence="2">
    <location>
        <begin position="360"/>
        <end position="399"/>
    </location>
</feature>
<feature type="domain" description="LytR/CpsA/Psr regulator C-terminal" evidence="4">
    <location>
        <begin position="403"/>
        <end position="489"/>
    </location>
</feature>
<evidence type="ECO:0000259" key="4">
    <source>
        <dbReference type="Pfam" id="PF13399"/>
    </source>
</evidence>
<dbReference type="Gene3D" id="3.30.70.2390">
    <property type="match status" value="1"/>
</dbReference>
<evidence type="ECO:0000313" key="5">
    <source>
        <dbReference type="EMBL" id="GAA1191647.1"/>
    </source>
</evidence>
<accession>A0ABN1V2K8</accession>
<evidence type="ECO:0000256" key="2">
    <source>
        <dbReference type="SAM" id="MobiDB-lite"/>
    </source>
</evidence>
<dbReference type="NCBIfam" id="TIGR00350">
    <property type="entry name" value="lytR_cpsA_psr"/>
    <property type="match status" value="1"/>
</dbReference>
<evidence type="ECO:0000259" key="3">
    <source>
        <dbReference type="Pfam" id="PF03816"/>
    </source>
</evidence>
<dbReference type="Pfam" id="PF03816">
    <property type="entry name" value="LytR_cpsA_psr"/>
    <property type="match status" value="1"/>
</dbReference>
<name>A0ABN1V2K8_9ACTN</name>
<dbReference type="PANTHER" id="PTHR33392:SF6">
    <property type="entry name" value="POLYISOPRENYL-TEICHOIC ACID--PEPTIDOGLYCAN TEICHOIC ACID TRANSFERASE TAGU"/>
    <property type="match status" value="1"/>
</dbReference>
<proteinExistence type="inferred from homology"/>
<dbReference type="RefSeq" id="WP_425574187.1">
    <property type="nucleotide sequence ID" value="NZ_BAAAKV010000064.1"/>
</dbReference>
<dbReference type="InterPro" id="IPR050922">
    <property type="entry name" value="LytR/CpsA/Psr_CW_biosynth"/>
</dbReference>
<dbReference type="InterPro" id="IPR027381">
    <property type="entry name" value="LytR/CpsA/Psr_C"/>
</dbReference>
<feature type="compositionally biased region" description="Pro residues" evidence="2">
    <location>
        <begin position="1"/>
        <end position="18"/>
    </location>
</feature>
<gene>
    <name evidence="5" type="ORF">GCM10009654_56330</name>
</gene>
<dbReference type="Gene3D" id="3.40.630.190">
    <property type="entry name" value="LCP protein"/>
    <property type="match status" value="1"/>
</dbReference>
<dbReference type="InterPro" id="IPR004474">
    <property type="entry name" value="LytR_CpsA_psr"/>
</dbReference>
<sequence>MPTPPRPDSRAVPPPTAPARPRTGTRSRRRGGPRGARPRWGTRLVTTLSVLVLGVGGIGHAVVTSLDTEIGRVDPFKDMKNRPDAGHGLNILLVGTDGRDKITEEQRRTYRLGGEPCNCTDTIMLVHLSEDGRRASVVSVPRDSYAELPEHTDTTTGEHHKPHPVKINAAYAEGGPSLTVRTVERMTGVKISHYLEIDFANFMKTVDAVGGVDICTPQPLKDTYTGLALAPGTHRLNGGQALQYVRSRHLDNAADLGRMRRQQRFVAALISRATSSGVLLNPVRFQEVAATVLGSVRADAGFGMRQMLAVNEAMRGFSPSSSEFTSVPLAPAEIPVPGGGTALTWDPVKSKELFDAVREDKPLAPEPPSDGDEGNPGGGAEGSAGDSTKDAKGGKVVEVRPQDIRVQVYNGTPTDGLGRRVDDALRATGFRTTGAPLGSDGPDVRRTVVMYDPRWDRSAKSLAAALPGSELRPVPQQGPTLKVLAGSDYRAVTPVRAQNASKGAFEAMTGDQAVCP</sequence>